<proteinExistence type="predicted"/>
<dbReference type="EMBL" id="FXTK01000015">
    <property type="protein sequence ID" value="SMO87158.1"/>
    <property type="molecule type" value="Genomic_DNA"/>
</dbReference>
<dbReference type="AlphaFoldDB" id="A0A521ET74"/>
<evidence type="ECO:0000313" key="1">
    <source>
        <dbReference type="EMBL" id="SMO87158.1"/>
    </source>
</evidence>
<sequence>MMPKTLRQIIACLTDDGDIFNVLNFVNAAPAMAGGPAQESFRTDHGYHVTKVSEGEYFLTWTGQRMTPIRRSAQDF</sequence>
<protein>
    <submittedName>
        <fullName evidence="1">Uncharacterized protein</fullName>
    </submittedName>
</protein>
<organism evidence="1 2">
    <name type="scientific">Paracoccus laeviglucosivorans</name>
    <dbReference type="NCBI Taxonomy" id="1197861"/>
    <lineage>
        <taxon>Bacteria</taxon>
        <taxon>Pseudomonadati</taxon>
        <taxon>Pseudomonadota</taxon>
        <taxon>Alphaproteobacteria</taxon>
        <taxon>Rhodobacterales</taxon>
        <taxon>Paracoccaceae</taxon>
        <taxon>Paracoccus</taxon>
    </lineage>
</organism>
<gene>
    <name evidence="1" type="ORF">SAMN06265221_11568</name>
</gene>
<dbReference type="RefSeq" id="WP_142664032.1">
    <property type="nucleotide sequence ID" value="NZ_FXTK01000015.1"/>
</dbReference>
<reference evidence="1 2" key="1">
    <citation type="submission" date="2017-05" db="EMBL/GenBank/DDBJ databases">
        <authorList>
            <person name="Varghese N."/>
            <person name="Submissions S."/>
        </authorList>
    </citation>
    <scope>NUCLEOTIDE SEQUENCE [LARGE SCALE GENOMIC DNA]</scope>
    <source>
        <strain evidence="1 2">DSM 100094</strain>
    </source>
</reference>
<evidence type="ECO:0000313" key="2">
    <source>
        <dbReference type="Proteomes" id="UP000319014"/>
    </source>
</evidence>
<name>A0A521ET74_9RHOB</name>
<keyword evidence="2" id="KW-1185">Reference proteome</keyword>
<dbReference type="Proteomes" id="UP000319014">
    <property type="component" value="Unassembled WGS sequence"/>
</dbReference>
<accession>A0A521ET74</accession>